<organism evidence="1">
    <name type="scientific">Arundo donax</name>
    <name type="common">Giant reed</name>
    <name type="synonym">Donax arundinaceus</name>
    <dbReference type="NCBI Taxonomy" id="35708"/>
    <lineage>
        <taxon>Eukaryota</taxon>
        <taxon>Viridiplantae</taxon>
        <taxon>Streptophyta</taxon>
        <taxon>Embryophyta</taxon>
        <taxon>Tracheophyta</taxon>
        <taxon>Spermatophyta</taxon>
        <taxon>Magnoliopsida</taxon>
        <taxon>Liliopsida</taxon>
        <taxon>Poales</taxon>
        <taxon>Poaceae</taxon>
        <taxon>PACMAD clade</taxon>
        <taxon>Arundinoideae</taxon>
        <taxon>Arundineae</taxon>
        <taxon>Arundo</taxon>
    </lineage>
</organism>
<dbReference type="EMBL" id="GBRH01208044">
    <property type="protein sequence ID" value="JAD89851.1"/>
    <property type="molecule type" value="Transcribed_RNA"/>
</dbReference>
<reference evidence="1" key="2">
    <citation type="journal article" date="2015" name="Data Brief">
        <title>Shoot transcriptome of the giant reed, Arundo donax.</title>
        <authorList>
            <person name="Barrero R.A."/>
            <person name="Guerrero F.D."/>
            <person name="Moolhuijzen P."/>
            <person name="Goolsby J.A."/>
            <person name="Tidwell J."/>
            <person name="Bellgard S.E."/>
            <person name="Bellgard M.I."/>
        </authorList>
    </citation>
    <scope>NUCLEOTIDE SEQUENCE</scope>
    <source>
        <tissue evidence="1">Shoot tissue taken approximately 20 cm above the soil surface</tissue>
    </source>
</reference>
<accession>A0A0A9DPV8</accession>
<name>A0A0A9DPV8_ARUDO</name>
<sequence>MSSSKKQHKKAIVNITVRRRPPDHHIICMDLNNLCQRKMMSPQNFNNSYKQIIFMTVCTINNTNISTGKAN</sequence>
<reference evidence="1" key="1">
    <citation type="submission" date="2014-09" db="EMBL/GenBank/DDBJ databases">
        <authorList>
            <person name="Magalhaes I.L.F."/>
            <person name="Oliveira U."/>
            <person name="Santos F.R."/>
            <person name="Vidigal T.H.D.A."/>
            <person name="Brescovit A.D."/>
            <person name="Santos A.J."/>
        </authorList>
    </citation>
    <scope>NUCLEOTIDE SEQUENCE</scope>
    <source>
        <tissue evidence="1">Shoot tissue taken approximately 20 cm above the soil surface</tissue>
    </source>
</reference>
<proteinExistence type="predicted"/>
<dbReference type="AlphaFoldDB" id="A0A0A9DPV8"/>
<evidence type="ECO:0000313" key="1">
    <source>
        <dbReference type="EMBL" id="JAD89851.1"/>
    </source>
</evidence>
<protein>
    <submittedName>
        <fullName evidence="1">Uncharacterized protein</fullName>
    </submittedName>
</protein>